<evidence type="ECO:0008006" key="3">
    <source>
        <dbReference type="Google" id="ProtNLM"/>
    </source>
</evidence>
<gene>
    <name evidence="1" type="ORF">HKK74_13460</name>
</gene>
<evidence type="ECO:0000313" key="2">
    <source>
        <dbReference type="Proteomes" id="UP000805614"/>
    </source>
</evidence>
<proteinExistence type="predicted"/>
<dbReference type="EMBL" id="JABVEC010000008">
    <property type="protein sequence ID" value="MBC6466506.1"/>
    <property type="molecule type" value="Genomic_DNA"/>
</dbReference>
<accession>A0ABR7LNU9</accession>
<sequence>MITPSSEQLGLTRRQLFYGNGFMDAIVNGRHVVGHSGSSAGAANHLDTYPDLDWVVVLGNYDNSVAPIVETARQIIT</sequence>
<name>A0ABR7LNU9_9ACTN</name>
<organism evidence="1 2">
    <name type="scientific">Actinomadura alba</name>
    <dbReference type="NCBI Taxonomy" id="406431"/>
    <lineage>
        <taxon>Bacteria</taxon>
        <taxon>Bacillati</taxon>
        <taxon>Actinomycetota</taxon>
        <taxon>Actinomycetes</taxon>
        <taxon>Streptosporangiales</taxon>
        <taxon>Thermomonosporaceae</taxon>
        <taxon>Actinomadura</taxon>
    </lineage>
</organism>
<dbReference type="RefSeq" id="WP_187243511.1">
    <property type="nucleotide sequence ID" value="NZ_BAAAOK010000009.1"/>
</dbReference>
<comment type="caution">
    <text evidence="1">The sequence shown here is derived from an EMBL/GenBank/DDBJ whole genome shotgun (WGS) entry which is preliminary data.</text>
</comment>
<protein>
    <recommendedName>
        <fullName evidence="3">Beta-lactamase</fullName>
    </recommendedName>
</protein>
<keyword evidence="2" id="KW-1185">Reference proteome</keyword>
<evidence type="ECO:0000313" key="1">
    <source>
        <dbReference type="EMBL" id="MBC6466506.1"/>
    </source>
</evidence>
<reference evidence="1 2" key="1">
    <citation type="submission" date="2020-06" db="EMBL/GenBank/DDBJ databases">
        <title>Actinomadura xiongansis sp. nov., isolated from soil of Baiyangdian.</title>
        <authorList>
            <person name="Zhang X."/>
        </authorList>
    </citation>
    <scope>NUCLEOTIDE SEQUENCE [LARGE SCALE GENOMIC DNA]</scope>
    <source>
        <strain evidence="1 2">HBUM206468</strain>
    </source>
</reference>
<dbReference type="Proteomes" id="UP000805614">
    <property type="component" value="Unassembled WGS sequence"/>
</dbReference>